<comment type="pathway">
    <text evidence="4">Carbohydrate biosynthesis; gluconeogenesis.</text>
</comment>
<keyword evidence="4" id="KW-0324">Glycolysis</keyword>
<comment type="pathway">
    <text evidence="4">Carbohydrate degradation; glycolysis; D-glyceraldehyde 3-phosphate from glycerone phosphate: step 1/1.</text>
</comment>
<dbReference type="Proteomes" id="UP001150062">
    <property type="component" value="Unassembled WGS sequence"/>
</dbReference>
<comment type="subunit">
    <text evidence="2">Homodimer.</text>
</comment>
<gene>
    <name evidence="5" type="ORF">M0813_03444</name>
</gene>
<comment type="caution">
    <text evidence="5">The sequence shown here is derived from an EMBL/GenBank/DDBJ whole genome shotgun (WGS) entry which is preliminary data.</text>
</comment>
<organism evidence="5 6">
    <name type="scientific">Anaeramoeba flamelloides</name>
    <dbReference type="NCBI Taxonomy" id="1746091"/>
    <lineage>
        <taxon>Eukaryota</taxon>
        <taxon>Metamonada</taxon>
        <taxon>Anaeramoebidae</taxon>
        <taxon>Anaeramoeba</taxon>
    </lineage>
</organism>
<dbReference type="PROSITE" id="PS51440">
    <property type="entry name" value="TIM_2"/>
    <property type="match status" value="1"/>
</dbReference>
<name>A0ABQ8XWP4_9EUKA</name>
<dbReference type="NCBIfam" id="TIGR00419">
    <property type="entry name" value="tim"/>
    <property type="match status" value="1"/>
</dbReference>
<dbReference type="InterPro" id="IPR013785">
    <property type="entry name" value="Aldolase_TIM"/>
</dbReference>
<keyword evidence="3 4" id="KW-0413">Isomerase</keyword>
<evidence type="ECO:0000256" key="2">
    <source>
        <dbReference type="ARBA" id="ARBA00011738"/>
    </source>
</evidence>
<evidence type="ECO:0000313" key="6">
    <source>
        <dbReference type="Proteomes" id="UP001150062"/>
    </source>
</evidence>
<comment type="catalytic activity">
    <reaction evidence="4">
        <text>D-glyceraldehyde 3-phosphate = dihydroxyacetone phosphate</text>
        <dbReference type="Rhea" id="RHEA:18585"/>
        <dbReference type="ChEBI" id="CHEBI:57642"/>
        <dbReference type="ChEBI" id="CHEBI:59776"/>
        <dbReference type="EC" id="5.3.1.1"/>
    </reaction>
</comment>
<dbReference type="SUPFAM" id="SSF51351">
    <property type="entry name" value="Triosephosphate isomerase (TIM)"/>
    <property type="match status" value="1"/>
</dbReference>
<dbReference type="InterPro" id="IPR022896">
    <property type="entry name" value="TrioseP_Isoase_bac/euk"/>
</dbReference>
<dbReference type="InterPro" id="IPR035990">
    <property type="entry name" value="TIM_sf"/>
</dbReference>
<evidence type="ECO:0000313" key="5">
    <source>
        <dbReference type="EMBL" id="KAJ6237037.1"/>
    </source>
</evidence>
<dbReference type="PROSITE" id="PS00171">
    <property type="entry name" value="TIM_1"/>
    <property type="match status" value="1"/>
</dbReference>
<dbReference type="InterPro" id="IPR020861">
    <property type="entry name" value="Triosephosphate_isomerase_AS"/>
</dbReference>
<dbReference type="HAMAP" id="MF_00147_B">
    <property type="entry name" value="TIM_B"/>
    <property type="match status" value="1"/>
</dbReference>
<reference evidence="5" key="1">
    <citation type="submission" date="2022-08" db="EMBL/GenBank/DDBJ databases">
        <title>Novel sulfate-reducing endosymbionts in the free-living metamonad Anaeramoeba.</title>
        <authorList>
            <person name="Jerlstrom-Hultqvist J."/>
            <person name="Cepicka I."/>
            <person name="Gallot-Lavallee L."/>
            <person name="Salas-Leiva D."/>
            <person name="Curtis B.A."/>
            <person name="Zahonova K."/>
            <person name="Pipaliya S."/>
            <person name="Dacks J."/>
            <person name="Roger A.J."/>
        </authorList>
    </citation>
    <scope>NUCLEOTIDE SEQUENCE</scope>
    <source>
        <strain evidence="5">Schooner1</strain>
    </source>
</reference>
<protein>
    <recommendedName>
        <fullName evidence="4">Triosephosphate isomerase</fullName>
        <ecNumber evidence="4">5.3.1.1</ecNumber>
    </recommendedName>
</protein>
<dbReference type="EC" id="5.3.1.1" evidence="4"/>
<sequence>MLRKPFVGGNWKCNGSRKFINSITNTFNSEIPNIKKVDVCLAPPNIYLERLQNKLRPDWLISAQNCYKEPKGAYTGEISCEMLKDMNIDWVILGHSERRHKFNESSKLIGEKTKMAISKDMNVIFCLGEKLEQRQNGETKRVVVDQLQSLSGIKDWSKIVLAYEPVWAIGTGVVAKPYQAEEVHSFLRQWFAENVSKSVSDQLRIIYGGSVSPNNSVELIEKPNVDGFLVGGYSLKPGFIDIIKNVIKKY</sequence>
<accession>A0ABQ8XWP4</accession>
<evidence type="ECO:0000256" key="3">
    <source>
        <dbReference type="ARBA" id="ARBA00023235"/>
    </source>
</evidence>
<dbReference type="EMBL" id="JAOAOG010000240">
    <property type="protein sequence ID" value="KAJ6237037.1"/>
    <property type="molecule type" value="Genomic_DNA"/>
</dbReference>
<dbReference type="InterPro" id="IPR000652">
    <property type="entry name" value="Triosephosphate_isomerase"/>
</dbReference>
<dbReference type="Gene3D" id="3.20.20.70">
    <property type="entry name" value="Aldolase class I"/>
    <property type="match status" value="1"/>
</dbReference>
<dbReference type="CDD" id="cd00311">
    <property type="entry name" value="TIM"/>
    <property type="match status" value="1"/>
</dbReference>
<dbReference type="GO" id="GO:0016853">
    <property type="term" value="F:isomerase activity"/>
    <property type="evidence" value="ECO:0007669"/>
    <property type="project" value="UniProtKB-KW"/>
</dbReference>
<evidence type="ECO:0000256" key="1">
    <source>
        <dbReference type="ARBA" id="ARBA00007422"/>
    </source>
</evidence>
<dbReference type="PANTHER" id="PTHR21139">
    <property type="entry name" value="TRIOSEPHOSPHATE ISOMERASE"/>
    <property type="match status" value="1"/>
</dbReference>
<proteinExistence type="inferred from homology"/>
<evidence type="ECO:0000256" key="4">
    <source>
        <dbReference type="RuleBase" id="RU363013"/>
    </source>
</evidence>
<comment type="similarity">
    <text evidence="1 4">Belongs to the triosephosphate isomerase family.</text>
</comment>
<dbReference type="PANTHER" id="PTHR21139:SF2">
    <property type="entry name" value="TRIOSEPHOSPHATE ISOMERASE"/>
    <property type="match status" value="1"/>
</dbReference>
<keyword evidence="6" id="KW-1185">Reference proteome</keyword>
<dbReference type="Pfam" id="PF00121">
    <property type="entry name" value="TIM"/>
    <property type="match status" value="1"/>
</dbReference>
<keyword evidence="4" id="KW-0312">Gluconeogenesis</keyword>